<dbReference type="InterPro" id="IPR036663">
    <property type="entry name" value="Fumarylacetoacetase_C_sf"/>
</dbReference>
<evidence type="ECO:0000313" key="4">
    <source>
        <dbReference type="Proteomes" id="UP000054736"/>
    </source>
</evidence>
<dbReference type="EC" id="4.3.2.3" evidence="3"/>
<dbReference type="Proteomes" id="UP000054736">
    <property type="component" value="Unassembled WGS sequence"/>
</dbReference>
<protein>
    <submittedName>
        <fullName evidence="3">Ureidoglycolate lyase</fullName>
        <ecNumber evidence="3">4.3.2.3</ecNumber>
    </submittedName>
</protein>
<name>A0A0W0SQA6_9GAMM</name>
<dbReference type="GO" id="GO:0050385">
    <property type="term" value="F:ureidoglycolate lyase activity"/>
    <property type="evidence" value="ECO:0007669"/>
    <property type="project" value="UniProtKB-EC"/>
</dbReference>
<dbReference type="PANTHER" id="PTHR11820:SF7">
    <property type="entry name" value="ACYLPYRUVASE FAHD1, MITOCHONDRIAL"/>
    <property type="match status" value="1"/>
</dbReference>
<dbReference type="Pfam" id="PF01557">
    <property type="entry name" value="FAA_hydrolase"/>
    <property type="match status" value="1"/>
</dbReference>
<dbReference type="PATRIC" id="fig|1212489.4.peg.2800"/>
<organism evidence="3 4">
    <name type="scientific">Legionella drozanskii LLAP-1</name>
    <dbReference type="NCBI Taxonomy" id="1212489"/>
    <lineage>
        <taxon>Bacteria</taxon>
        <taxon>Pseudomonadati</taxon>
        <taxon>Pseudomonadota</taxon>
        <taxon>Gammaproteobacteria</taxon>
        <taxon>Legionellales</taxon>
        <taxon>Legionellaceae</taxon>
        <taxon>Legionella</taxon>
    </lineage>
</organism>
<proteinExistence type="predicted"/>
<evidence type="ECO:0000256" key="1">
    <source>
        <dbReference type="ARBA" id="ARBA00022723"/>
    </source>
</evidence>
<dbReference type="InterPro" id="IPR011234">
    <property type="entry name" value="Fumarylacetoacetase-like_C"/>
</dbReference>
<dbReference type="OrthoDB" id="9805307at2"/>
<evidence type="ECO:0000313" key="3">
    <source>
        <dbReference type="EMBL" id="KTC85486.1"/>
    </source>
</evidence>
<keyword evidence="3" id="KW-0456">Lyase</keyword>
<comment type="caution">
    <text evidence="3">The sequence shown here is derived from an EMBL/GenBank/DDBJ whole genome shotgun (WGS) entry which is preliminary data.</text>
</comment>
<sequence>MKQVFYTTKQAIAVSNIFCIGRNYTDHIAELNNKPTGSPLVFLKPTSALMTENQLIQLPEFSNEIDYETELVLLIGQEAKNINIEQTLEVISGYGVGLDLTARDLQAHAKEQGLPWALAKGFDCAACISKFVPASRIEKPQDLHFEMKLNDVIRQRGFVQQMLFDIPSLIHYLSAKFSLQPGDLIFTGTPAGTGRLQKGDRIELNLADKVSALFSVAS</sequence>
<dbReference type="GO" id="GO:0046872">
    <property type="term" value="F:metal ion binding"/>
    <property type="evidence" value="ECO:0007669"/>
    <property type="project" value="UniProtKB-KW"/>
</dbReference>
<accession>A0A0W0SQA6</accession>
<reference evidence="3 4" key="1">
    <citation type="submission" date="2015-11" db="EMBL/GenBank/DDBJ databases">
        <title>Genomic analysis of 38 Legionella species identifies large and diverse effector repertoires.</title>
        <authorList>
            <person name="Burstein D."/>
            <person name="Amaro F."/>
            <person name="Zusman T."/>
            <person name="Lifshitz Z."/>
            <person name="Cohen O."/>
            <person name="Gilbert J.A."/>
            <person name="Pupko T."/>
            <person name="Shuman H.A."/>
            <person name="Segal G."/>
        </authorList>
    </citation>
    <scope>NUCLEOTIDE SEQUENCE [LARGE SCALE GENOMIC DNA]</scope>
    <source>
        <strain evidence="3 4">ATCC 700990</strain>
    </source>
</reference>
<gene>
    <name evidence="3" type="ORF">Ldro_2658</name>
</gene>
<keyword evidence="4" id="KW-1185">Reference proteome</keyword>
<keyword evidence="1" id="KW-0479">Metal-binding</keyword>
<dbReference type="Gene3D" id="3.90.850.10">
    <property type="entry name" value="Fumarylacetoacetase-like, C-terminal domain"/>
    <property type="match status" value="1"/>
</dbReference>
<dbReference type="EMBL" id="LNXY01000028">
    <property type="protein sequence ID" value="KTC85486.1"/>
    <property type="molecule type" value="Genomic_DNA"/>
</dbReference>
<dbReference type="AlphaFoldDB" id="A0A0W0SQA6"/>
<dbReference type="RefSeq" id="WP_058496930.1">
    <property type="nucleotide sequence ID" value="NZ_CAAAIU010000017.1"/>
</dbReference>
<feature type="domain" description="Fumarylacetoacetase-like C-terminal" evidence="2">
    <location>
        <begin position="17"/>
        <end position="207"/>
    </location>
</feature>
<dbReference type="GO" id="GO:0018773">
    <property type="term" value="F:acetylpyruvate hydrolase activity"/>
    <property type="evidence" value="ECO:0007669"/>
    <property type="project" value="TreeGrafter"/>
</dbReference>
<dbReference type="PANTHER" id="PTHR11820">
    <property type="entry name" value="ACYLPYRUVASE"/>
    <property type="match status" value="1"/>
</dbReference>
<evidence type="ECO:0000259" key="2">
    <source>
        <dbReference type="Pfam" id="PF01557"/>
    </source>
</evidence>
<dbReference type="SUPFAM" id="SSF56529">
    <property type="entry name" value="FAH"/>
    <property type="match status" value="1"/>
</dbReference>
<dbReference type="STRING" id="1212489.Ldro_2658"/>